<dbReference type="SUPFAM" id="SSF48452">
    <property type="entry name" value="TPR-like"/>
    <property type="match status" value="1"/>
</dbReference>
<organism evidence="3">
    <name type="scientific">hydrothermal vent metagenome</name>
    <dbReference type="NCBI Taxonomy" id="652676"/>
    <lineage>
        <taxon>unclassified sequences</taxon>
        <taxon>metagenomes</taxon>
        <taxon>ecological metagenomes</taxon>
    </lineage>
</organism>
<dbReference type="AlphaFoldDB" id="A0A3B1B9P7"/>
<keyword evidence="2" id="KW-0802">TPR repeat</keyword>
<name>A0A3B1B9P7_9ZZZZ</name>
<dbReference type="InterPro" id="IPR019734">
    <property type="entry name" value="TPR_rpt"/>
</dbReference>
<dbReference type="Pfam" id="PF14559">
    <property type="entry name" value="TPR_19"/>
    <property type="match status" value="1"/>
</dbReference>
<dbReference type="PROSITE" id="PS50005">
    <property type="entry name" value="TPR"/>
    <property type="match status" value="2"/>
</dbReference>
<proteinExistence type="predicted"/>
<dbReference type="PANTHER" id="PTHR44943:SF8">
    <property type="entry name" value="TPR REPEAT-CONTAINING PROTEIN MJ0263"/>
    <property type="match status" value="1"/>
</dbReference>
<protein>
    <submittedName>
        <fullName evidence="3">Uncharacterized protein</fullName>
    </submittedName>
</protein>
<dbReference type="InterPro" id="IPR051685">
    <property type="entry name" value="Ycf3/AcsC/BcsC/TPR_MFPF"/>
</dbReference>
<dbReference type="InterPro" id="IPR011990">
    <property type="entry name" value="TPR-like_helical_dom_sf"/>
</dbReference>
<reference evidence="3" key="1">
    <citation type="submission" date="2018-06" db="EMBL/GenBank/DDBJ databases">
        <authorList>
            <person name="Zhirakovskaya E."/>
        </authorList>
    </citation>
    <scope>NUCLEOTIDE SEQUENCE</scope>
</reference>
<dbReference type="Gene3D" id="1.25.40.10">
    <property type="entry name" value="Tetratricopeptide repeat domain"/>
    <property type="match status" value="1"/>
</dbReference>
<dbReference type="SMART" id="SM00028">
    <property type="entry name" value="TPR"/>
    <property type="match status" value="4"/>
</dbReference>
<evidence type="ECO:0000256" key="1">
    <source>
        <dbReference type="ARBA" id="ARBA00022737"/>
    </source>
</evidence>
<dbReference type="Pfam" id="PF13424">
    <property type="entry name" value="TPR_12"/>
    <property type="match status" value="1"/>
</dbReference>
<sequence>MLYSFISCFRKKRVGYAARSFFITAVLLLAGCAVTTEPARDVATPAKDELPKIDPKVTASYEAALSAMRAGKTAQAEKALQQLTTEYPNYSGPQANLGILYFQQNELEKAKAAFQASLKINPKNVVSLNHLGIISRGAGEFEQARTYYEKALQIDPDYAYAHLNFGILLELYMGKLPEALEHYQQYQKLTPEEDVEVKKWIVDLGRRAKK</sequence>
<keyword evidence="1" id="KW-0677">Repeat</keyword>
<dbReference type="PANTHER" id="PTHR44943">
    <property type="entry name" value="CELLULOSE SYNTHASE OPERON PROTEIN C"/>
    <property type="match status" value="1"/>
</dbReference>
<gene>
    <name evidence="3" type="ORF">MNBD_GAMMA19-1469</name>
</gene>
<evidence type="ECO:0000313" key="3">
    <source>
        <dbReference type="EMBL" id="VAX01767.1"/>
    </source>
</evidence>
<dbReference type="PROSITE" id="PS50293">
    <property type="entry name" value="TPR_REGION"/>
    <property type="match status" value="1"/>
</dbReference>
<dbReference type="EMBL" id="UOFV01000271">
    <property type="protein sequence ID" value="VAX01767.1"/>
    <property type="molecule type" value="Genomic_DNA"/>
</dbReference>
<accession>A0A3B1B9P7</accession>
<evidence type="ECO:0000256" key="2">
    <source>
        <dbReference type="ARBA" id="ARBA00022803"/>
    </source>
</evidence>